<evidence type="ECO:0000259" key="1">
    <source>
        <dbReference type="Pfam" id="PF03756"/>
    </source>
</evidence>
<evidence type="ECO:0000313" key="3">
    <source>
        <dbReference type="Proteomes" id="UP001205612"/>
    </source>
</evidence>
<dbReference type="Pfam" id="PF03756">
    <property type="entry name" value="AfsA"/>
    <property type="match status" value="2"/>
</dbReference>
<feature type="domain" description="A-factor biosynthesis hotdog" evidence="1">
    <location>
        <begin position="25"/>
        <end position="157"/>
    </location>
</feature>
<dbReference type="EMBL" id="JANUGP010000014">
    <property type="protein sequence ID" value="MCS0603389.1"/>
    <property type="molecule type" value="Genomic_DNA"/>
</dbReference>
<proteinExistence type="predicted"/>
<reference evidence="2 3" key="1">
    <citation type="submission" date="2022-08" db="EMBL/GenBank/DDBJ databases">
        <authorList>
            <person name="Somphong A."/>
            <person name="Phongsopitanun W."/>
        </authorList>
    </citation>
    <scope>NUCLEOTIDE SEQUENCE [LARGE SCALE GENOMIC DNA]</scope>
    <source>
        <strain evidence="2 3">LP11</strain>
    </source>
</reference>
<keyword evidence="3" id="KW-1185">Reference proteome</keyword>
<accession>A0ABT2B4F4</accession>
<sequence>MDARHGGATGEPRDLSWSRTVPRELVHRVSVAEVLLTDVLRVDEEHFAAAACWPRSHPTFPVDGPALHHPLLVVETLRQLGIFIPLRHFGVPADARLLITDLLFTSEPADQPRVGHGATEVTCRVRVTGVRTDGEGTVTALRLDVRFLAGGVPFARAGGGARFLSPERYAAVRRPLAPPRHRRTHVQRPDPAMLGLAHARDLVVGLIGGPGQAGPEDPHRPAPPRSLVVDAADPLHPFFFDHPSDHVPGVVLLEAARQAAALASGGTLLRPTGGRLAAPHFTEFSPAARIVCVPHHRTCVFRIEQLGQRCAFGVLHYASPHRV</sequence>
<evidence type="ECO:0000313" key="2">
    <source>
        <dbReference type="EMBL" id="MCS0603389.1"/>
    </source>
</evidence>
<dbReference type="InterPro" id="IPR005509">
    <property type="entry name" value="AfsA_hotdog_dom"/>
</dbReference>
<name>A0ABT2B4F4_9ACTN</name>
<protein>
    <submittedName>
        <fullName evidence="2">A-factor biosynthesis protein</fullName>
    </submittedName>
</protein>
<feature type="domain" description="A-factor biosynthesis hotdog" evidence="1">
    <location>
        <begin position="217"/>
        <end position="263"/>
    </location>
</feature>
<comment type="caution">
    <text evidence="2">The sequence shown here is derived from an EMBL/GenBank/DDBJ whole genome shotgun (WGS) entry which is preliminary data.</text>
</comment>
<dbReference type="Proteomes" id="UP001205612">
    <property type="component" value="Unassembled WGS sequence"/>
</dbReference>
<gene>
    <name evidence="2" type="ORF">NX794_19535</name>
</gene>
<dbReference type="InterPro" id="IPR047757">
    <property type="entry name" value="AfsA-like"/>
</dbReference>
<organism evidence="2 3">
    <name type="scientific">Streptomyces pyxinicus</name>
    <dbReference type="NCBI Taxonomy" id="2970331"/>
    <lineage>
        <taxon>Bacteria</taxon>
        <taxon>Bacillati</taxon>
        <taxon>Actinomycetota</taxon>
        <taxon>Actinomycetes</taxon>
        <taxon>Kitasatosporales</taxon>
        <taxon>Streptomycetaceae</taxon>
        <taxon>Streptomyces</taxon>
    </lineage>
</organism>
<dbReference type="RefSeq" id="WP_258779866.1">
    <property type="nucleotide sequence ID" value="NZ_JANUGP010000014.1"/>
</dbReference>
<dbReference type="NCBIfam" id="NF041195">
    <property type="entry name" value="ScbA_BarX_GamBu"/>
    <property type="match status" value="1"/>
</dbReference>